<organism evidence="1 2">
    <name type="scientific">Vittaforma corneae (strain ATCC 50505)</name>
    <name type="common">Microsporidian parasite</name>
    <name type="synonym">Nosema corneum</name>
    <dbReference type="NCBI Taxonomy" id="993615"/>
    <lineage>
        <taxon>Eukaryota</taxon>
        <taxon>Fungi</taxon>
        <taxon>Fungi incertae sedis</taxon>
        <taxon>Microsporidia</taxon>
        <taxon>Nosematidae</taxon>
        <taxon>Vittaforma</taxon>
    </lineage>
</organism>
<proteinExistence type="predicted"/>
<dbReference type="VEuPathDB" id="MicrosporidiaDB:VICG_00329"/>
<protein>
    <submittedName>
        <fullName evidence="1">Uncharacterized protein</fullName>
    </submittedName>
</protein>
<gene>
    <name evidence="1" type="ORF">VICG_00329</name>
</gene>
<dbReference type="RefSeq" id="XP_007603782.1">
    <property type="nucleotide sequence ID" value="XM_007603720.1"/>
</dbReference>
<reference evidence="2" key="1">
    <citation type="submission" date="2011-05" db="EMBL/GenBank/DDBJ databases">
        <title>The genome sequence of Vittaforma corneae strain ATCC 50505.</title>
        <authorList>
            <consortium name="The Broad Institute Genome Sequencing Platform"/>
            <person name="Cuomo C."/>
            <person name="Didier E."/>
            <person name="Bowers L."/>
            <person name="Young S.K."/>
            <person name="Zeng Q."/>
            <person name="Gargeya S."/>
            <person name="Fitzgerald M."/>
            <person name="Haas B."/>
            <person name="Abouelleil A."/>
            <person name="Alvarado L."/>
            <person name="Arachchi H.M."/>
            <person name="Berlin A."/>
            <person name="Chapman S.B."/>
            <person name="Gearin G."/>
            <person name="Goldberg J."/>
            <person name="Griggs A."/>
            <person name="Gujja S."/>
            <person name="Hansen M."/>
            <person name="Heiman D."/>
            <person name="Howarth C."/>
            <person name="Larimer J."/>
            <person name="Lui A."/>
            <person name="MacDonald P.J.P."/>
            <person name="McCowen C."/>
            <person name="Montmayeur A."/>
            <person name="Murphy C."/>
            <person name="Neiman D."/>
            <person name="Pearson M."/>
            <person name="Priest M."/>
            <person name="Roberts A."/>
            <person name="Saif S."/>
            <person name="Shea T."/>
            <person name="Sisk P."/>
            <person name="Stolte C."/>
            <person name="Sykes S."/>
            <person name="Wortman J."/>
            <person name="Nusbaum C."/>
            <person name="Birren B."/>
        </authorList>
    </citation>
    <scope>NUCLEOTIDE SEQUENCE [LARGE SCALE GENOMIC DNA]</scope>
    <source>
        <strain evidence="2">ATCC 50505</strain>
    </source>
</reference>
<dbReference type="InParanoid" id="L2GQH1"/>
<dbReference type="GeneID" id="19881047"/>
<evidence type="ECO:0000313" key="2">
    <source>
        <dbReference type="Proteomes" id="UP000011082"/>
    </source>
</evidence>
<dbReference type="Proteomes" id="UP000011082">
    <property type="component" value="Unassembled WGS sequence"/>
</dbReference>
<sequence length="171" mass="19334">MDNINESVIDELCSFSFGSYFDNDSLIVSTDTDNSVKLSNTITSSFLSDISEDSQSFAFPEDKEMSMESIDWSVLEPVITFVSSKCISHEYKPSSHKYKQANSILSDKSIENKTGLVESPRKLFPKKDSVDQSIFFDPRYLYFLKKACNLSKKECVAYGKGADKTTDRSFK</sequence>
<name>L2GQH1_VITCO</name>
<evidence type="ECO:0000313" key="1">
    <source>
        <dbReference type="EMBL" id="ELA42577.1"/>
    </source>
</evidence>
<dbReference type="AlphaFoldDB" id="L2GQH1"/>
<dbReference type="HOGENOM" id="CLU_1564100_0_0_1"/>
<dbReference type="EMBL" id="JH370131">
    <property type="protein sequence ID" value="ELA42577.1"/>
    <property type="molecule type" value="Genomic_DNA"/>
</dbReference>
<keyword evidence="2" id="KW-1185">Reference proteome</keyword>
<accession>L2GQH1</accession>